<feature type="region of interest" description="Disordered" evidence="1">
    <location>
        <begin position="489"/>
        <end position="519"/>
    </location>
</feature>
<feature type="region of interest" description="Disordered" evidence="1">
    <location>
        <begin position="1"/>
        <end position="48"/>
    </location>
</feature>
<feature type="compositionally biased region" description="Polar residues" evidence="1">
    <location>
        <begin position="497"/>
        <end position="519"/>
    </location>
</feature>
<reference evidence="2" key="1">
    <citation type="submission" date="2021-01" db="EMBL/GenBank/DDBJ databases">
        <authorList>
            <person name="Corre E."/>
            <person name="Pelletier E."/>
            <person name="Niang G."/>
            <person name="Scheremetjew M."/>
            <person name="Finn R."/>
            <person name="Kale V."/>
            <person name="Holt S."/>
            <person name="Cochrane G."/>
            <person name="Meng A."/>
            <person name="Brown T."/>
            <person name="Cohen L."/>
        </authorList>
    </citation>
    <scope>NUCLEOTIDE SEQUENCE</scope>
</reference>
<feature type="region of interest" description="Disordered" evidence="1">
    <location>
        <begin position="70"/>
        <end position="138"/>
    </location>
</feature>
<feature type="compositionally biased region" description="Low complexity" evidence="1">
    <location>
        <begin position="25"/>
        <end position="41"/>
    </location>
</feature>
<sequence>MSSERPWRTASWDSTLENSDSFFVPRPRSQSRARSQQRCPAGQEATDGKLECATDARFVVAPEVGQALPVRPWEDATPSTERCCETTSRSSGPSSRTQSPDSLASWGSGGCKPRRPLSQPLFSGQPRRSLSQFSSQAVPRCISDADTHRSTRNNSEADEVLQSVRAPCSVSEADISSPLSAAAASFRVSTRSSSSKPFLDSHDVGCLDPTDLNNVWQTVSSLWTSRCSETSTETSLWSYVVGNSPWRCTSAESGRHRRSWSAASTCDGQTREGSAPGCRQQMKHDRGSTCSASYGSGCISADRIPCPRFSGAQASVGRSMSDYTVPATPRAARKQEEWEIVSQRMPATYSSYEWVRKGLAVPLMRARDLGRAHHYLKEADEIHMRIFGQPSKEVAFNMACCFSLGASASLHGSFTEVCDDARGLPPELPGARRGDLVHARLDLAVCALRSAVGLGFCDMKHLQFEEDLHTLREWRFVEFTEICECAAMSPSPGSSGRQPQKWQLPPQRTTSAHLPQQQTGSGLLASLSTTIGSGLSPSNSAQRAPPSTMGSSFLASLSTIGSGLIPVTASSSGTQLAGARQSYTTQSSGGMPVMERDSSAPRKKRYQC</sequence>
<evidence type="ECO:0000256" key="1">
    <source>
        <dbReference type="SAM" id="MobiDB-lite"/>
    </source>
</evidence>
<dbReference type="EMBL" id="HBFQ01019617">
    <property type="protein sequence ID" value="CAD8839408.1"/>
    <property type="molecule type" value="Transcribed_RNA"/>
</dbReference>
<proteinExistence type="predicted"/>
<protein>
    <submittedName>
        <fullName evidence="2">Uncharacterized protein</fullName>
    </submittedName>
</protein>
<name>A0A7S1F2V8_NOCSC</name>
<accession>A0A7S1F2V8</accession>
<gene>
    <name evidence="2" type="ORF">NSCI0253_LOCUS13756</name>
</gene>
<feature type="compositionally biased region" description="Polar residues" evidence="1">
    <location>
        <begin position="569"/>
        <end position="589"/>
    </location>
</feature>
<organism evidence="2">
    <name type="scientific">Noctiluca scintillans</name>
    <name type="common">Sea sparkle</name>
    <name type="synonym">Red tide dinoflagellate</name>
    <dbReference type="NCBI Taxonomy" id="2966"/>
    <lineage>
        <taxon>Eukaryota</taxon>
        <taxon>Sar</taxon>
        <taxon>Alveolata</taxon>
        <taxon>Dinophyceae</taxon>
        <taxon>Noctilucales</taxon>
        <taxon>Noctilucaceae</taxon>
        <taxon>Noctiluca</taxon>
    </lineage>
</organism>
<feature type="compositionally biased region" description="Polar residues" evidence="1">
    <location>
        <begin position="120"/>
        <end position="137"/>
    </location>
</feature>
<feature type="compositionally biased region" description="Polar residues" evidence="1">
    <location>
        <begin position="11"/>
        <end position="21"/>
    </location>
</feature>
<dbReference type="AlphaFoldDB" id="A0A7S1F2V8"/>
<feature type="compositionally biased region" description="Low complexity" evidence="1">
    <location>
        <begin position="86"/>
        <end position="102"/>
    </location>
</feature>
<evidence type="ECO:0000313" key="2">
    <source>
        <dbReference type="EMBL" id="CAD8839408.1"/>
    </source>
</evidence>
<feature type="region of interest" description="Disordered" evidence="1">
    <location>
        <begin position="569"/>
        <end position="608"/>
    </location>
</feature>